<dbReference type="Ensembl" id="ENSECAT00000091400.1">
    <property type="protein sequence ID" value="ENSECAP00000072249.1"/>
    <property type="gene ID" value="ENSECAG00000024465.5"/>
</dbReference>
<dbReference type="FunFam" id="2.60.40.1910:FF:000001">
    <property type="entry name" value="Leucyl-cystinyl aminopeptidase"/>
    <property type="match status" value="1"/>
</dbReference>
<proteinExistence type="inferred from homology"/>
<feature type="domain" description="Peptidase M1 membrane alanine aminopeptidase" evidence="17">
    <location>
        <begin position="292"/>
        <end position="405"/>
    </location>
</feature>
<dbReference type="GO" id="GO:0008270">
    <property type="term" value="F:zinc ion binding"/>
    <property type="evidence" value="ECO:0007669"/>
    <property type="project" value="UniProtKB-UniRule"/>
</dbReference>
<feature type="transmembrane region" description="Helical" evidence="16">
    <location>
        <begin position="12"/>
        <end position="33"/>
    </location>
</feature>
<evidence type="ECO:0000256" key="15">
    <source>
        <dbReference type="PIRSR" id="PIRSR634016-3"/>
    </source>
</evidence>
<protein>
    <recommendedName>
        <fullName evidence="16">Aminopeptidase</fullName>
        <ecNumber evidence="16">3.4.11.-</ecNumber>
    </recommendedName>
</protein>
<feature type="binding site" evidence="15">
    <location>
        <position position="387"/>
    </location>
    <ligand>
        <name>Zn(2+)</name>
        <dbReference type="ChEBI" id="CHEBI:29105"/>
        <note>catalytic</note>
    </ligand>
</feature>
<dbReference type="InterPro" id="IPR024571">
    <property type="entry name" value="ERAP1-like_C_dom"/>
</dbReference>
<dbReference type="InterPro" id="IPR045357">
    <property type="entry name" value="Aminopeptidase_N-like_N"/>
</dbReference>
<dbReference type="Gene3D" id="1.25.50.20">
    <property type="match status" value="1"/>
</dbReference>
<evidence type="ECO:0000256" key="2">
    <source>
        <dbReference type="ARBA" id="ARBA00022438"/>
    </source>
</evidence>
<evidence type="ECO:0000256" key="16">
    <source>
        <dbReference type="RuleBase" id="RU364040"/>
    </source>
</evidence>
<evidence type="ECO:0000313" key="21">
    <source>
        <dbReference type="Proteomes" id="UP000002281"/>
    </source>
</evidence>
<dbReference type="GO" id="GO:0012505">
    <property type="term" value="C:endomembrane system"/>
    <property type="evidence" value="ECO:0007669"/>
    <property type="project" value="UniProtKB-SubCell"/>
</dbReference>
<reference evidence="20 21" key="1">
    <citation type="journal article" date="2009" name="Science">
        <title>Genome sequence, comparative analysis, and population genetics of the domestic horse.</title>
        <authorList>
            <consortium name="Broad Institute Genome Sequencing Platform"/>
            <consortium name="Broad Institute Whole Genome Assembly Team"/>
            <person name="Wade C.M."/>
            <person name="Giulotto E."/>
            <person name="Sigurdsson S."/>
            <person name="Zoli M."/>
            <person name="Gnerre S."/>
            <person name="Imsland F."/>
            <person name="Lear T.L."/>
            <person name="Adelson D.L."/>
            <person name="Bailey E."/>
            <person name="Bellone R.R."/>
            <person name="Bloecker H."/>
            <person name="Distl O."/>
            <person name="Edgar R.C."/>
            <person name="Garber M."/>
            <person name="Leeb T."/>
            <person name="Mauceli E."/>
            <person name="MacLeod J.N."/>
            <person name="Penedo M.C.T."/>
            <person name="Raison J.M."/>
            <person name="Sharpe T."/>
            <person name="Vogel J."/>
            <person name="Andersson L."/>
            <person name="Antczak D.F."/>
            <person name="Biagi T."/>
            <person name="Binns M.M."/>
            <person name="Chowdhary B.P."/>
            <person name="Coleman S.J."/>
            <person name="Della Valle G."/>
            <person name="Fryc S."/>
            <person name="Guerin G."/>
            <person name="Hasegawa T."/>
            <person name="Hill E.W."/>
            <person name="Jurka J."/>
            <person name="Kiialainen A."/>
            <person name="Lindgren G."/>
            <person name="Liu J."/>
            <person name="Magnani E."/>
            <person name="Mickelson J.R."/>
            <person name="Murray J."/>
            <person name="Nergadze S.G."/>
            <person name="Onofrio R."/>
            <person name="Pedroni S."/>
            <person name="Piras M.F."/>
            <person name="Raudsepp T."/>
            <person name="Rocchi M."/>
            <person name="Roeed K.H."/>
            <person name="Ryder O.A."/>
            <person name="Searle S."/>
            <person name="Skow L."/>
            <person name="Swinburne J.E."/>
            <person name="Syvaenen A.C."/>
            <person name="Tozaki T."/>
            <person name="Valberg S.J."/>
            <person name="Vaudin M."/>
            <person name="White J.R."/>
            <person name="Zody M.C."/>
            <person name="Lander E.S."/>
            <person name="Lindblad-Toh K."/>
        </authorList>
    </citation>
    <scope>NUCLEOTIDE SEQUENCE [LARGE SCALE GENOMIC DNA]</scope>
    <source>
        <strain evidence="20 21">Thoroughbred</strain>
    </source>
</reference>
<dbReference type="CDD" id="cd09601">
    <property type="entry name" value="M1_APN-Q_like"/>
    <property type="match status" value="1"/>
</dbReference>
<keyword evidence="7 15" id="KW-0862">Zinc</keyword>
<evidence type="ECO:0000256" key="11">
    <source>
        <dbReference type="ARBA" id="ARBA00023136"/>
    </source>
</evidence>
<feature type="domain" description="Peptidase M1 membrane alanine aminopeptidase" evidence="17">
    <location>
        <begin position="408"/>
        <end position="452"/>
    </location>
</feature>
<reference evidence="20" key="3">
    <citation type="submission" date="2025-09" db="UniProtKB">
        <authorList>
            <consortium name="Ensembl"/>
        </authorList>
    </citation>
    <scope>IDENTIFICATION</scope>
    <source>
        <strain evidence="20">Thoroughbred</strain>
    </source>
</reference>
<organism evidence="20 21">
    <name type="scientific">Equus caballus</name>
    <name type="common">Horse</name>
    <dbReference type="NCBI Taxonomy" id="9796"/>
    <lineage>
        <taxon>Eukaryota</taxon>
        <taxon>Metazoa</taxon>
        <taxon>Chordata</taxon>
        <taxon>Craniata</taxon>
        <taxon>Vertebrata</taxon>
        <taxon>Euteleostomi</taxon>
        <taxon>Mammalia</taxon>
        <taxon>Eutheria</taxon>
        <taxon>Laurasiatheria</taxon>
        <taxon>Perissodactyla</taxon>
        <taxon>Equidae</taxon>
        <taxon>Equus</taxon>
    </lineage>
</organism>
<evidence type="ECO:0000259" key="18">
    <source>
        <dbReference type="Pfam" id="PF11838"/>
    </source>
</evidence>
<keyword evidence="8" id="KW-0735">Signal-anchor</keyword>
<dbReference type="PRINTS" id="PR00756">
    <property type="entry name" value="ALADIPTASE"/>
</dbReference>
<dbReference type="EC" id="3.4.11.-" evidence="16"/>
<dbReference type="FunFam" id="2.60.40.1730:FF:000046">
    <property type="entry name" value="Endoplasmic reticulum aminopeptidase 2"/>
    <property type="match status" value="1"/>
</dbReference>
<dbReference type="Proteomes" id="UP000002281">
    <property type="component" value="Chromosome 14"/>
</dbReference>
<dbReference type="FunFam" id="1.10.390.10:FF:000033">
    <property type="entry name" value="Endoplasmic reticulum aminopeptidase 1b"/>
    <property type="match status" value="1"/>
</dbReference>
<comment type="similarity">
    <text evidence="1 16">Belongs to the peptidase M1 family.</text>
</comment>
<keyword evidence="6 16" id="KW-0378">Hydrolase</keyword>
<reference evidence="20" key="2">
    <citation type="submission" date="2025-08" db="UniProtKB">
        <authorList>
            <consortium name="Ensembl"/>
        </authorList>
    </citation>
    <scope>IDENTIFICATION</scope>
    <source>
        <strain evidence="20">Thoroughbred</strain>
    </source>
</reference>
<keyword evidence="11 16" id="KW-0472">Membrane</keyword>
<keyword evidence="5 15" id="KW-0479">Metal-binding</keyword>
<evidence type="ECO:0000256" key="10">
    <source>
        <dbReference type="ARBA" id="ARBA00023049"/>
    </source>
</evidence>
<dbReference type="Pfam" id="PF01433">
    <property type="entry name" value="Peptidase_M1"/>
    <property type="match status" value="2"/>
</dbReference>
<keyword evidence="9 16" id="KW-1133">Transmembrane helix</keyword>
<feature type="binding site" evidence="15">
    <location>
        <position position="368"/>
    </location>
    <ligand>
        <name>Zn(2+)</name>
        <dbReference type="ChEBI" id="CHEBI:29105"/>
        <note>catalytic</note>
    </ligand>
</feature>
<evidence type="ECO:0000259" key="19">
    <source>
        <dbReference type="Pfam" id="PF17900"/>
    </source>
</evidence>
<dbReference type="Gene3D" id="2.60.40.1730">
    <property type="entry name" value="tricorn interacting facor f3 domain"/>
    <property type="match status" value="1"/>
</dbReference>
<evidence type="ECO:0000313" key="20">
    <source>
        <dbReference type="Ensembl" id="ENSECAP00000072249.1"/>
    </source>
</evidence>
<evidence type="ECO:0000256" key="9">
    <source>
        <dbReference type="ARBA" id="ARBA00022989"/>
    </source>
</evidence>
<dbReference type="AlphaFoldDB" id="A0A9L0SDK7"/>
<dbReference type="PANTHER" id="PTHR11533:SF239">
    <property type="entry name" value="ENDOPLASMIC RETICULUM AMINOPEPTIDASE 2"/>
    <property type="match status" value="1"/>
</dbReference>
<keyword evidence="4 16" id="KW-0812">Transmembrane</keyword>
<sequence>MDNSCRKLIFNIYIGFYCSAIILPQMCICSYFSTPSIDQFNKDAGTFPVATNGQPFPWHELRLPTVVTPLHYDLFVHPNLTSLDFVASEKIEVLVRDATQFIILHSTDLEITNATLQSEEDVRYRKPGKKLTVLSYPAHQQIALLVPEKLMADLRYYVTIDFQAKLADGFEGFYKSTYRTLGGETRTIAVTDFEPTQARMAFPCFDEPLFKASFSIKIRRESRHIALSNMPKVKTIELEGGLLEDHFETTVKMSTYLVAYIVCDFNSVSGTSSSGVKVSVYASPDKWSQTHYALEASLKLLDFYENYFDINYPLPKLDLVAIPDFESGAMENWGLITYRETSLLFDPKTSSVSDKLWVTKVVAHELAHQWFGNLVTMEWWNDIWLNEGFATYMELISANATYPELELGACILNMLKDFLSEEKFQKGIINYLKKFSYGNAKNDDLWSSLSNSCLEGDFTSGGFCYSDSKTTSNTLAFLEENMEVKEMMTTWTLQKGIPLVVVKQEGRSLRLQQERFLSGVFKEDPEWRALQERYLWHIPLTYSTSSSDAIHRHILKSKTDTLDLPEKTSWVKFNVDSNGYYIVHYEGHGWDQLITQLNQNHTLLRPKDRIGLIHDAFQLVSAGRLTLDKALDLTRYLQHETNIPALLKGLEYLETFYHMMDRRNISDVTENLKHYFLRYFKPVIDTQSWSDEGSVWDRMLRSVLLKLACYLNHAPCIRKATQLFSQWMESGGKLNIPTDVLKIVYSVGAQTTAGWNYLLKQYELSVSGAEKNKILYALSTSKHEEKLMKLIELGMEGKVIKTQDLAALLHAIARNPEGQQLAWNFVRENWTELLKKFGLGSFPMRMIISGTTAHFSSKDELQEVKLFFEFLKAQGSHLDVFQIVLETISKNIKWLEKNLPTLRTWLLASI</sequence>
<feature type="binding site" evidence="15">
    <location>
        <position position="364"/>
    </location>
    <ligand>
        <name>Zn(2+)</name>
        <dbReference type="ChEBI" id="CHEBI:29105"/>
        <note>catalytic</note>
    </ligand>
</feature>
<dbReference type="SUPFAM" id="SSF63737">
    <property type="entry name" value="Leukotriene A4 hydrolase N-terminal domain"/>
    <property type="match status" value="1"/>
</dbReference>
<dbReference type="Pfam" id="PF17900">
    <property type="entry name" value="Peptidase_M1_N"/>
    <property type="match status" value="1"/>
</dbReference>
<dbReference type="InterPro" id="IPR034016">
    <property type="entry name" value="M1_APN-typ"/>
</dbReference>
<feature type="active site" description="Proton acceptor" evidence="14">
    <location>
        <position position="365"/>
    </location>
</feature>
<feature type="domain" description="ERAP1-like C-terminal" evidence="18">
    <location>
        <begin position="570"/>
        <end position="888"/>
    </location>
</feature>
<evidence type="ECO:0000256" key="3">
    <source>
        <dbReference type="ARBA" id="ARBA00022670"/>
    </source>
</evidence>
<gene>
    <name evidence="20" type="primary">ERAP2</name>
</gene>
<dbReference type="GO" id="GO:0008237">
    <property type="term" value="F:metallopeptidase activity"/>
    <property type="evidence" value="ECO:0007669"/>
    <property type="project" value="UniProtKB-KW"/>
</dbReference>
<keyword evidence="10 16" id="KW-0482">Metalloprotease</keyword>
<dbReference type="Gene3D" id="2.60.40.1910">
    <property type="match status" value="1"/>
</dbReference>
<keyword evidence="21" id="KW-1185">Reference proteome</keyword>
<evidence type="ECO:0000256" key="5">
    <source>
        <dbReference type="ARBA" id="ARBA00022723"/>
    </source>
</evidence>
<dbReference type="GeneTree" id="ENSGT00940000162653"/>
<evidence type="ECO:0000256" key="12">
    <source>
        <dbReference type="ARBA" id="ARBA00023180"/>
    </source>
</evidence>
<dbReference type="Pfam" id="PF11838">
    <property type="entry name" value="ERAP1_C"/>
    <property type="match status" value="1"/>
</dbReference>
<comment type="cofactor">
    <cofactor evidence="15 16">
        <name>Zn(2+)</name>
        <dbReference type="ChEBI" id="CHEBI:29105"/>
    </cofactor>
    <text evidence="15 16">Binds 1 zinc ion per subunit.</text>
</comment>
<evidence type="ECO:0000259" key="17">
    <source>
        <dbReference type="Pfam" id="PF01433"/>
    </source>
</evidence>
<dbReference type="InterPro" id="IPR050344">
    <property type="entry name" value="Peptidase_M1_aminopeptidases"/>
</dbReference>
<evidence type="ECO:0000256" key="8">
    <source>
        <dbReference type="ARBA" id="ARBA00022968"/>
    </source>
</evidence>
<dbReference type="GO" id="GO:0004177">
    <property type="term" value="F:aminopeptidase activity"/>
    <property type="evidence" value="ECO:0007669"/>
    <property type="project" value="UniProtKB-KW"/>
</dbReference>
<dbReference type="Gene3D" id="1.10.390.10">
    <property type="entry name" value="Neutral Protease Domain 2"/>
    <property type="match status" value="2"/>
</dbReference>
<keyword evidence="2 16" id="KW-0031">Aminopeptidase</keyword>
<accession>A0A9L0SDK7</accession>
<evidence type="ECO:0000256" key="1">
    <source>
        <dbReference type="ARBA" id="ARBA00010136"/>
    </source>
</evidence>
<dbReference type="GO" id="GO:0006508">
    <property type="term" value="P:proteolysis"/>
    <property type="evidence" value="ECO:0007669"/>
    <property type="project" value="UniProtKB-KW"/>
</dbReference>
<keyword evidence="3 16" id="KW-0645">Protease</keyword>
<dbReference type="InterPro" id="IPR042097">
    <property type="entry name" value="Aminopeptidase_N-like_N_sf"/>
</dbReference>
<keyword evidence="12" id="KW-0325">Glycoprotein</keyword>
<dbReference type="InterPro" id="IPR001930">
    <property type="entry name" value="Peptidase_M1"/>
</dbReference>
<name>A0A9L0SDK7_HORSE</name>
<evidence type="ECO:0000256" key="6">
    <source>
        <dbReference type="ARBA" id="ARBA00022801"/>
    </source>
</evidence>
<evidence type="ECO:0000256" key="4">
    <source>
        <dbReference type="ARBA" id="ARBA00022692"/>
    </source>
</evidence>
<dbReference type="SUPFAM" id="SSF55486">
    <property type="entry name" value="Metalloproteases ('zincins'), catalytic domain"/>
    <property type="match status" value="1"/>
</dbReference>
<evidence type="ECO:0000256" key="7">
    <source>
        <dbReference type="ARBA" id="ARBA00022833"/>
    </source>
</evidence>
<evidence type="ECO:0000256" key="14">
    <source>
        <dbReference type="PIRSR" id="PIRSR634016-1"/>
    </source>
</evidence>
<dbReference type="PANTHER" id="PTHR11533">
    <property type="entry name" value="PROTEASE M1 ZINC METALLOPROTEASE"/>
    <property type="match status" value="1"/>
</dbReference>
<evidence type="ECO:0000256" key="13">
    <source>
        <dbReference type="ARBA" id="ARBA00060399"/>
    </source>
</evidence>
<dbReference type="GO" id="GO:0005737">
    <property type="term" value="C:cytoplasm"/>
    <property type="evidence" value="ECO:0007669"/>
    <property type="project" value="UniProtKB-ARBA"/>
</dbReference>
<feature type="domain" description="Aminopeptidase N-like N-terminal" evidence="19">
    <location>
        <begin position="69"/>
        <end position="257"/>
    </location>
</feature>
<comment type="subcellular location">
    <subcellularLocation>
        <location evidence="13">Endomembrane system</location>
        <topology evidence="13">Single-pass type II membrane protein</topology>
    </subcellularLocation>
</comment>
<dbReference type="InterPro" id="IPR027268">
    <property type="entry name" value="Peptidase_M4/M1_CTD_sf"/>
</dbReference>
<dbReference type="FunFam" id="1.25.50.20:FF:000003">
    <property type="entry name" value="Leucyl-cystinyl aminopeptidase"/>
    <property type="match status" value="1"/>
</dbReference>
<dbReference type="InterPro" id="IPR014782">
    <property type="entry name" value="Peptidase_M1_dom"/>
</dbReference>